<organism evidence="1 2">
    <name type="scientific">Populus alba</name>
    <name type="common">White poplar</name>
    <dbReference type="NCBI Taxonomy" id="43335"/>
    <lineage>
        <taxon>Eukaryota</taxon>
        <taxon>Viridiplantae</taxon>
        <taxon>Streptophyta</taxon>
        <taxon>Embryophyta</taxon>
        <taxon>Tracheophyta</taxon>
        <taxon>Spermatophyta</taxon>
        <taxon>Magnoliopsida</taxon>
        <taxon>eudicotyledons</taxon>
        <taxon>Gunneridae</taxon>
        <taxon>Pentapetalae</taxon>
        <taxon>rosids</taxon>
        <taxon>fabids</taxon>
        <taxon>Malpighiales</taxon>
        <taxon>Salicaceae</taxon>
        <taxon>Saliceae</taxon>
        <taxon>Populus</taxon>
    </lineage>
</organism>
<comment type="caution">
    <text evidence="1">The sequence shown here is derived from an EMBL/GenBank/DDBJ whole genome shotgun (WGS) entry which is preliminary data.</text>
</comment>
<evidence type="ECO:0000313" key="2">
    <source>
        <dbReference type="Proteomes" id="UP000309997"/>
    </source>
</evidence>
<keyword evidence="2" id="KW-1185">Reference proteome</keyword>
<sequence>MKIRHFFFLLYHGFSKGLELLRLPELQGSSPRIACLTPEQLPYHLQENTLMNHLIECGKWHGEAEESNYMTPNTIDRQ</sequence>
<dbReference type="Proteomes" id="UP000309997">
    <property type="component" value="Unassembled WGS sequence"/>
</dbReference>
<proteinExistence type="predicted"/>
<protein>
    <submittedName>
        <fullName evidence="1">Uncharacterized protein</fullName>
    </submittedName>
</protein>
<accession>A0ACC4C2L7</accession>
<reference evidence="1 2" key="1">
    <citation type="journal article" date="2024" name="Plant Biotechnol. J.">
        <title>Genome and CRISPR/Cas9 system of a widespread forest tree (Populus alba) in the world.</title>
        <authorList>
            <person name="Liu Y.J."/>
            <person name="Jiang P.F."/>
            <person name="Han X.M."/>
            <person name="Li X.Y."/>
            <person name="Wang H.M."/>
            <person name="Wang Y.J."/>
            <person name="Wang X.X."/>
            <person name="Zeng Q.Y."/>
        </authorList>
    </citation>
    <scope>NUCLEOTIDE SEQUENCE [LARGE SCALE GENOMIC DNA]</scope>
    <source>
        <strain evidence="2">cv. PAL-ZL1</strain>
    </source>
</reference>
<gene>
    <name evidence="1" type="ORF">D5086_015239</name>
</gene>
<evidence type="ECO:0000313" key="1">
    <source>
        <dbReference type="EMBL" id="KAL3584178.1"/>
    </source>
</evidence>
<dbReference type="EMBL" id="RCHU02000007">
    <property type="protein sequence ID" value="KAL3584178.1"/>
    <property type="molecule type" value="Genomic_DNA"/>
</dbReference>
<name>A0ACC4C2L7_POPAL</name>